<dbReference type="EMBL" id="JMIH01000016">
    <property type="protein sequence ID" value="KEO74143.1"/>
    <property type="molecule type" value="Genomic_DNA"/>
</dbReference>
<dbReference type="eggNOG" id="ENOG5034986">
    <property type="taxonomic scope" value="Bacteria"/>
</dbReference>
<evidence type="ECO:0000313" key="2">
    <source>
        <dbReference type="Proteomes" id="UP000027821"/>
    </source>
</evidence>
<protein>
    <recommendedName>
        <fullName evidence="3">Acyl carrier protein</fullName>
    </recommendedName>
</protein>
<keyword evidence="2" id="KW-1185">Reference proteome</keyword>
<sequence>MNVISTYKRIITVFQQYGIKTTGIKKFATFYNDLKMDPVFVMGLIFELELVAKRELVDDQIAMVDSPAQLVTLLINARSENNMLL</sequence>
<comment type="caution">
    <text evidence="1">The sequence shown here is derived from an EMBL/GenBank/DDBJ whole genome shotgun (WGS) entry which is preliminary data.</text>
</comment>
<proteinExistence type="predicted"/>
<dbReference type="STRING" id="1048983.EL17_08360"/>
<organism evidence="1 2">
    <name type="scientific">Anditalea andensis</name>
    <dbReference type="NCBI Taxonomy" id="1048983"/>
    <lineage>
        <taxon>Bacteria</taxon>
        <taxon>Pseudomonadati</taxon>
        <taxon>Bacteroidota</taxon>
        <taxon>Cytophagia</taxon>
        <taxon>Cytophagales</taxon>
        <taxon>Cytophagaceae</taxon>
        <taxon>Anditalea</taxon>
    </lineage>
</organism>
<accession>A0A074L2T0</accession>
<dbReference type="RefSeq" id="WP_035072973.1">
    <property type="nucleotide sequence ID" value="NZ_JMIH01000016.1"/>
</dbReference>
<gene>
    <name evidence="1" type="ORF">EL17_08360</name>
</gene>
<dbReference type="Proteomes" id="UP000027821">
    <property type="component" value="Unassembled WGS sequence"/>
</dbReference>
<dbReference type="OrthoDB" id="826370at2"/>
<name>A0A074L2T0_9BACT</name>
<evidence type="ECO:0008006" key="3">
    <source>
        <dbReference type="Google" id="ProtNLM"/>
    </source>
</evidence>
<evidence type="ECO:0000313" key="1">
    <source>
        <dbReference type="EMBL" id="KEO74143.1"/>
    </source>
</evidence>
<reference evidence="1 2" key="1">
    <citation type="submission" date="2014-04" db="EMBL/GenBank/DDBJ databases">
        <title>Characterization and application of a salt tolerant electro-active bacterium.</title>
        <authorList>
            <person name="Yang L."/>
            <person name="Wei S."/>
            <person name="Tay Q.X.M."/>
        </authorList>
    </citation>
    <scope>NUCLEOTIDE SEQUENCE [LARGE SCALE GENOMIC DNA]</scope>
    <source>
        <strain evidence="1 2">LY1</strain>
    </source>
</reference>
<dbReference type="AlphaFoldDB" id="A0A074L2T0"/>